<keyword evidence="3" id="KW-0808">Transferase</keyword>
<evidence type="ECO:0000256" key="8">
    <source>
        <dbReference type="ARBA" id="ARBA00048679"/>
    </source>
</evidence>
<sequence length="154" mass="17479">MQRITKRNLEPSSLNSQSCRSTLSAILRSSLHGTEAKHVNVCNGTHTCIKQNKIAAQLVKIAKVLGTDELNTYLNRYRIELDPNLASLVGRHSRKPWSKFINSENQHLAVPEAVDFVDKLLKYDHQERPTAKEAMAHPYFYPIRNAESSRTPRG</sequence>
<keyword evidence="2" id="KW-0723">Serine/threonine-protein kinase</keyword>
<dbReference type="InterPro" id="IPR045216">
    <property type="entry name" value="CK2_alpha"/>
</dbReference>
<comment type="catalytic activity">
    <reaction evidence="8">
        <text>L-seryl-[protein] + ATP = O-phospho-L-seryl-[protein] + ADP + H(+)</text>
        <dbReference type="Rhea" id="RHEA:17989"/>
        <dbReference type="Rhea" id="RHEA-COMP:9863"/>
        <dbReference type="Rhea" id="RHEA-COMP:11604"/>
        <dbReference type="ChEBI" id="CHEBI:15378"/>
        <dbReference type="ChEBI" id="CHEBI:29999"/>
        <dbReference type="ChEBI" id="CHEBI:30616"/>
        <dbReference type="ChEBI" id="CHEBI:83421"/>
        <dbReference type="ChEBI" id="CHEBI:456216"/>
        <dbReference type="EC" id="2.7.11.1"/>
    </reaction>
</comment>
<proteinExistence type="predicted"/>
<reference evidence="9" key="1">
    <citation type="submission" date="2019-12" db="EMBL/GenBank/DDBJ databases">
        <title>Genome sequencing and annotation of Brassica cretica.</title>
        <authorList>
            <person name="Studholme D.J."/>
            <person name="Sarris P.F."/>
        </authorList>
    </citation>
    <scope>NUCLEOTIDE SEQUENCE</scope>
    <source>
        <strain evidence="9">PFS-001/15</strain>
        <tissue evidence="9">Leaf</tissue>
    </source>
</reference>
<evidence type="ECO:0000313" key="10">
    <source>
        <dbReference type="Proteomes" id="UP000712281"/>
    </source>
</evidence>
<name>A0A8S9MUE1_BRACR</name>
<evidence type="ECO:0000256" key="1">
    <source>
        <dbReference type="ARBA" id="ARBA00012513"/>
    </source>
</evidence>
<evidence type="ECO:0000256" key="3">
    <source>
        <dbReference type="ARBA" id="ARBA00022679"/>
    </source>
</evidence>
<comment type="caution">
    <text evidence="9">The sequence shown here is derived from an EMBL/GenBank/DDBJ whole genome shotgun (WGS) entry which is preliminary data.</text>
</comment>
<dbReference type="InterPro" id="IPR011009">
    <property type="entry name" value="Kinase-like_dom_sf"/>
</dbReference>
<dbReference type="PANTHER" id="PTHR24054:SF0">
    <property type="entry name" value="CASEIN KINASE II SUBUNIT ALPHA"/>
    <property type="match status" value="1"/>
</dbReference>
<evidence type="ECO:0000256" key="5">
    <source>
        <dbReference type="ARBA" id="ARBA00022777"/>
    </source>
</evidence>
<dbReference type="GO" id="GO:0005634">
    <property type="term" value="C:nucleus"/>
    <property type="evidence" value="ECO:0007669"/>
    <property type="project" value="TreeGrafter"/>
</dbReference>
<dbReference type="SUPFAM" id="SSF56112">
    <property type="entry name" value="Protein kinase-like (PK-like)"/>
    <property type="match status" value="1"/>
</dbReference>
<dbReference type="GO" id="GO:0005829">
    <property type="term" value="C:cytosol"/>
    <property type="evidence" value="ECO:0007669"/>
    <property type="project" value="TreeGrafter"/>
</dbReference>
<dbReference type="Gene3D" id="1.10.510.10">
    <property type="entry name" value="Transferase(Phosphotransferase) domain 1"/>
    <property type="match status" value="1"/>
</dbReference>
<dbReference type="GO" id="GO:0005524">
    <property type="term" value="F:ATP binding"/>
    <property type="evidence" value="ECO:0007669"/>
    <property type="project" value="UniProtKB-KW"/>
</dbReference>
<dbReference type="PANTHER" id="PTHR24054">
    <property type="entry name" value="CASEIN KINASE II SUBUNIT ALPHA"/>
    <property type="match status" value="1"/>
</dbReference>
<dbReference type="AlphaFoldDB" id="A0A8S9MUE1"/>
<evidence type="ECO:0000256" key="2">
    <source>
        <dbReference type="ARBA" id="ARBA00022527"/>
    </source>
</evidence>
<gene>
    <name evidence="9" type="ORF">F2Q68_00042049</name>
</gene>
<dbReference type="Proteomes" id="UP000712281">
    <property type="component" value="Unassembled WGS sequence"/>
</dbReference>
<keyword evidence="4" id="KW-0547">Nucleotide-binding</keyword>
<dbReference type="GO" id="GO:0004674">
    <property type="term" value="F:protein serine/threonine kinase activity"/>
    <property type="evidence" value="ECO:0007669"/>
    <property type="project" value="UniProtKB-KW"/>
</dbReference>
<dbReference type="GO" id="GO:0005956">
    <property type="term" value="C:protein kinase CK2 complex"/>
    <property type="evidence" value="ECO:0007669"/>
    <property type="project" value="TreeGrafter"/>
</dbReference>
<evidence type="ECO:0000256" key="7">
    <source>
        <dbReference type="ARBA" id="ARBA00047899"/>
    </source>
</evidence>
<evidence type="ECO:0000256" key="6">
    <source>
        <dbReference type="ARBA" id="ARBA00022840"/>
    </source>
</evidence>
<dbReference type="GO" id="GO:0051726">
    <property type="term" value="P:regulation of cell cycle"/>
    <property type="evidence" value="ECO:0007669"/>
    <property type="project" value="TreeGrafter"/>
</dbReference>
<organism evidence="9 10">
    <name type="scientific">Brassica cretica</name>
    <name type="common">Mustard</name>
    <dbReference type="NCBI Taxonomy" id="69181"/>
    <lineage>
        <taxon>Eukaryota</taxon>
        <taxon>Viridiplantae</taxon>
        <taxon>Streptophyta</taxon>
        <taxon>Embryophyta</taxon>
        <taxon>Tracheophyta</taxon>
        <taxon>Spermatophyta</taxon>
        <taxon>Magnoliopsida</taxon>
        <taxon>eudicotyledons</taxon>
        <taxon>Gunneridae</taxon>
        <taxon>Pentapetalae</taxon>
        <taxon>rosids</taxon>
        <taxon>malvids</taxon>
        <taxon>Brassicales</taxon>
        <taxon>Brassicaceae</taxon>
        <taxon>Brassiceae</taxon>
        <taxon>Brassica</taxon>
    </lineage>
</organism>
<dbReference type="EMBL" id="QGKW02000007">
    <property type="protein sequence ID" value="KAF2620789.1"/>
    <property type="molecule type" value="Genomic_DNA"/>
</dbReference>
<keyword evidence="5" id="KW-0418">Kinase</keyword>
<evidence type="ECO:0000256" key="4">
    <source>
        <dbReference type="ARBA" id="ARBA00022741"/>
    </source>
</evidence>
<comment type="catalytic activity">
    <reaction evidence="7">
        <text>L-threonyl-[protein] + ATP = O-phospho-L-threonyl-[protein] + ADP + H(+)</text>
        <dbReference type="Rhea" id="RHEA:46608"/>
        <dbReference type="Rhea" id="RHEA-COMP:11060"/>
        <dbReference type="Rhea" id="RHEA-COMP:11605"/>
        <dbReference type="ChEBI" id="CHEBI:15378"/>
        <dbReference type="ChEBI" id="CHEBI:30013"/>
        <dbReference type="ChEBI" id="CHEBI:30616"/>
        <dbReference type="ChEBI" id="CHEBI:61977"/>
        <dbReference type="ChEBI" id="CHEBI:456216"/>
        <dbReference type="EC" id="2.7.11.1"/>
    </reaction>
</comment>
<keyword evidence="6" id="KW-0067">ATP-binding</keyword>
<evidence type="ECO:0000313" key="9">
    <source>
        <dbReference type="EMBL" id="KAF2620789.1"/>
    </source>
</evidence>
<dbReference type="EC" id="2.7.11.1" evidence="1"/>
<accession>A0A8S9MUE1</accession>
<protein>
    <recommendedName>
        <fullName evidence="1">non-specific serine/threonine protein kinase</fullName>
        <ecNumber evidence="1">2.7.11.1</ecNumber>
    </recommendedName>
</protein>